<keyword evidence="3" id="KW-1185">Reference proteome</keyword>
<dbReference type="InterPro" id="IPR020845">
    <property type="entry name" value="AMP-binding_CS"/>
</dbReference>
<dbReference type="GO" id="GO:0031956">
    <property type="term" value="F:medium-chain fatty acid-CoA ligase activity"/>
    <property type="evidence" value="ECO:0007669"/>
    <property type="project" value="TreeGrafter"/>
</dbReference>
<dbReference type="InterPro" id="IPR000873">
    <property type="entry name" value="AMP-dep_synth/lig_dom"/>
</dbReference>
<gene>
    <name evidence="2" type="ORF">PDIGIT_LOCUS5038</name>
</gene>
<dbReference type="PROSITE" id="PS00455">
    <property type="entry name" value="AMP_BINDING"/>
    <property type="match status" value="1"/>
</dbReference>
<evidence type="ECO:0000313" key="3">
    <source>
        <dbReference type="Proteomes" id="UP001152607"/>
    </source>
</evidence>
<evidence type="ECO:0000313" key="2">
    <source>
        <dbReference type="EMBL" id="CAI6332009.1"/>
    </source>
</evidence>
<dbReference type="PANTHER" id="PTHR43201">
    <property type="entry name" value="ACYL-COA SYNTHETASE"/>
    <property type="match status" value="1"/>
</dbReference>
<feature type="domain" description="AMP-dependent synthetase/ligase" evidence="1">
    <location>
        <begin position="139"/>
        <end position="512"/>
    </location>
</feature>
<sequence length="664" mass="72089">MSMPCRTIDILFLVIVVRYILTFLRRTQDAREAATSHSNHEKLADIEGASWPQLSVFEHIERGLLRNPNDPAVVCLMEQSIGLQRLVAACTPGGQDVGTDRNSSTNATPRLWCKDRPQTYTLVQAEDTPPRSPTQEDKANTMTLTYTQLHGMALKLATGLITVGVRPDTRMIMAIPNGAEYAILLWACAILRLTYVSLDEDSLNISGFTALKRTLEAVRPQIIVASNSLKGRAIEVAMAELELPSPIKLSLSESKATEWHSFEDIFTRANENNAIDELKLLAEARQDKPTRINSIMFTSGTSGIPKGCPQSVSAISHALHSQEWLIDAESGASQYALMQPHNSRGIAPAQTLQTWRAGGALVLTGQSFSVRDAIHAIEHVGVTFLVLTPPMVHEFAIELATRPIDVSCVKRIQIGGDAVTKEVLTKCANLFPTAQTCVNQGMTEGPGVFSWPFLGKPTARIPFLGGQICPVGVVAPGARIRLCSVSKSNSVVKRGELGELHISCPSVVNHYLRGHSETSFIDDGKRRWFNTGDMATMNDEGLVSIVGRRKDMIERAGTIVAPAVIESCLAAFLSCQVVVVAVAHPVLGAEPFAVVSRFSTASAKQIKDHTRSILGRDYALGGVASLQELGLLEFPVNATHKIIKPVVQQAVVRHLKKLLGKATV</sequence>
<dbReference type="InterPro" id="IPR045851">
    <property type="entry name" value="AMP-bd_C_sf"/>
</dbReference>
<name>A0A9W4U9M4_9PLEO</name>
<dbReference type="OrthoDB" id="10253869at2759"/>
<dbReference type="SUPFAM" id="SSF56801">
    <property type="entry name" value="Acetyl-CoA synthetase-like"/>
    <property type="match status" value="1"/>
</dbReference>
<organism evidence="2 3">
    <name type="scientific">Periconia digitata</name>
    <dbReference type="NCBI Taxonomy" id="1303443"/>
    <lineage>
        <taxon>Eukaryota</taxon>
        <taxon>Fungi</taxon>
        <taxon>Dikarya</taxon>
        <taxon>Ascomycota</taxon>
        <taxon>Pezizomycotina</taxon>
        <taxon>Dothideomycetes</taxon>
        <taxon>Pleosporomycetidae</taxon>
        <taxon>Pleosporales</taxon>
        <taxon>Massarineae</taxon>
        <taxon>Periconiaceae</taxon>
        <taxon>Periconia</taxon>
    </lineage>
</organism>
<dbReference type="PANTHER" id="PTHR43201:SF32">
    <property type="entry name" value="2-SUCCINYLBENZOATE--COA LIGASE, CHLOROPLASTIC_PEROXISOMAL"/>
    <property type="match status" value="1"/>
</dbReference>
<accession>A0A9W4U9M4</accession>
<dbReference type="Gene3D" id="3.30.300.30">
    <property type="match status" value="1"/>
</dbReference>
<dbReference type="Gene3D" id="3.40.50.12780">
    <property type="entry name" value="N-terminal domain of ligase-like"/>
    <property type="match status" value="1"/>
</dbReference>
<dbReference type="Proteomes" id="UP001152607">
    <property type="component" value="Unassembled WGS sequence"/>
</dbReference>
<reference evidence="2" key="1">
    <citation type="submission" date="2023-01" db="EMBL/GenBank/DDBJ databases">
        <authorList>
            <person name="Van Ghelder C."/>
            <person name="Rancurel C."/>
        </authorList>
    </citation>
    <scope>NUCLEOTIDE SEQUENCE</scope>
    <source>
        <strain evidence="2">CNCM I-4278</strain>
    </source>
</reference>
<dbReference type="GO" id="GO:0006631">
    <property type="term" value="P:fatty acid metabolic process"/>
    <property type="evidence" value="ECO:0007669"/>
    <property type="project" value="TreeGrafter"/>
</dbReference>
<dbReference type="Pfam" id="PF00501">
    <property type="entry name" value="AMP-binding"/>
    <property type="match status" value="1"/>
</dbReference>
<dbReference type="InterPro" id="IPR042099">
    <property type="entry name" value="ANL_N_sf"/>
</dbReference>
<proteinExistence type="predicted"/>
<dbReference type="EMBL" id="CAOQHR010000003">
    <property type="protein sequence ID" value="CAI6332009.1"/>
    <property type="molecule type" value="Genomic_DNA"/>
</dbReference>
<protein>
    <recommendedName>
        <fullName evidence="1">AMP-dependent synthetase/ligase domain-containing protein</fullName>
    </recommendedName>
</protein>
<comment type="caution">
    <text evidence="2">The sequence shown here is derived from an EMBL/GenBank/DDBJ whole genome shotgun (WGS) entry which is preliminary data.</text>
</comment>
<evidence type="ECO:0000259" key="1">
    <source>
        <dbReference type="Pfam" id="PF00501"/>
    </source>
</evidence>
<dbReference type="AlphaFoldDB" id="A0A9W4U9M4"/>